<evidence type="ECO:0000313" key="2">
    <source>
        <dbReference type="Proteomes" id="UP001172386"/>
    </source>
</evidence>
<sequence>MCNSAPKVKPVAAAPEVAPESIDDAAVNERDRERQRQRLRFGSRSTILAGDTSSAMPTASIIDPGGLLFGDKTGKYADPLGITKTAVGDPTGRVRRARKEAEDERRTYASSGASSVASAQYRAGGRLMDMMELRAHCRRRKKAMKDNQTDWNTDWRQVSEYVDPTRGRFYGETDTKPRKRNRAKVINSTATEVLRTMSAGMMSHMTPKAQPWFLVKTPDPSLSEQFGVRVWLDDVAQRIRDALASSNFYKAMPVVYTEDGLFGTAPMLILEDPREVVRFYSLTAGTYAVGLDDQQRVDSLWRRYTKTARQLEQRYGADRLPRTVRDCLANNGDREFIVESLIEPNPNERPGIGPLGLQAPQFRPYREVVWIDGVGTADHGILDIGGHYEAPFVVARWNPVAEDVYSTSPAVDCLGDIKQLQYLEGEKLRLMEQLSDPTLGGPESLKRSGGARLRKGGMVYLPQDSVNATVAPVYTPDARALQQIREEIATIEARIERAFFYQLFLMLEALGDKTDRTATEIATRKEEKAAVLAPTLESITDEVLDPVIVRVFRLLERAGRIPDPPQVLADLPLKIEYTSILAQAAKAAAVGSIERTVQFVAGVAQATGDPSVMDKLDADQVVDEYTTAVG</sequence>
<dbReference type="Proteomes" id="UP001172386">
    <property type="component" value="Unassembled WGS sequence"/>
</dbReference>
<organism evidence="1 2">
    <name type="scientific">Neophaeococcomyces mojaviensis</name>
    <dbReference type="NCBI Taxonomy" id="3383035"/>
    <lineage>
        <taxon>Eukaryota</taxon>
        <taxon>Fungi</taxon>
        <taxon>Dikarya</taxon>
        <taxon>Ascomycota</taxon>
        <taxon>Pezizomycotina</taxon>
        <taxon>Eurotiomycetes</taxon>
        <taxon>Chaetothyriomycetidae</taxon>
        <taxon>Chaetothyriales</taxon>
        <taxon>Chaetothyriales incertae sedis</taxon>
        <taxon>Neophaeococcomyces</taxon>
    </lineage>
</organism>
<accession>A0ACC2ZVW5</accession>
<gene>
    <name evidence="1" type="ORF">H2198_008975</name>
</gene>
<comment type="caution">
    <text evidence="1">The sequence shown here is derived from an EMBL/GenBank/DDBJ whole genome shotgun (WGS) entry which is preliminary data.</text>
</comment>
<reference evidence="1" key="1">
    <citation type="submission" date="2022-10" db="EMBL/GenBank/DDBJ databases">
        <title>Culturing micro-colonial fungi from biological soil crusts in the Mojave desert and describing Neophaeococcomyces mojavensis, and introducing the new genera and species Taxawa tesnikishii.</title>
        <authorList>
            <person name="Kurbessoian T."/>
            <person name="Stajich J.E."/>
        </authorList>
    </citation>
    <scope>NUCLEOTIDE SEQUENCE</scope>
    <source>
        <strain evidence="1">JES_112</strain>
    </source>
</reference>
<keyword evidence="2" id="KW-1185">Reference proteome</keyword>
<proteinExistence type="predicted"/>
<protein>
    <submittedName>
        <fullName evidence="1">Uncharacterized protein</fullName>
    </submittedName>
</protein>
<feature type="non-terminal residue" evidence="1">
    <location>
        <position position="630"/>
    </location>
</feature>
<dbReference type="EMBL" id="JAPDRQ010000236">
    <property type="protein sequence ID" value="KAJ9651796.1"/>
    <property type="molecule type" value="Genomic_DNA"/>
</dbReference>
<evidence type="ECO:0000313" key="1">
    <source>
        <dbReference type="EMBL" id="KAJ9651796.1"/>
    </source>
</evidence>
<name>A0ACC2ZVW5_9EURO</name>